<dbReference type="GO" id="GO:0016616">
    <property type="term" value="F:oxidoreductase activity, acting on the CH-OH group of donors, NAD or NADP as acceptor"/>
    <property type="evidence" value="ECO:0007669"/>
    <property type="project" value="UniProtKB-ARBA"/>
</dbReference>
<proteinExistence type="inferred from homology"/>
<evidence type="ECO:0000256" key="5">
    <source>
        <dbReference type="PIRSR" id="PIRSR000097-2"/>
    </source>
</evidence>
<dbReference type="PIRSF" id="PIRSF000097">
    <property type="entry name" value="AKR"/>
    <property type="match status" value="1"/>
</dbReference>
<dbReference type="EMBL" id="FTPU01000029">
    <property type="protein sequence ID" value="SIT97694.1"/>
    <property type="molecule type" value="Genomic_DNA"/>
</dbReference>
<evidence type="ECO:0000259" key="7">
    <source>
        <dbReference type="Pfam" id="PF00248"/>
    </source>
</evidence>
<feature type="site" description="Lowers pKa of active site Tyr" evidence="6">
    <location>
        <position position="74"/>
    </location>
</feature>
<evidence type="ECO:0000256" key="6">
    <source>
        <dbReference type="PIRSR" id="PIRSR000097-3"/>
    </source>
</evidence>
<dbReference type="Gene3D" id="3.20.20.100">
    <property type="entry name" value="NADP-dependent oxidoreductase domain"/>
    <property type="match status" value="1"/>
</dbReference>
<dbReference type="CDD" id="cd19071">
    <property type="entry name" value="AKR_AKR1-5-like"/>
    <property type="match status" value="1"/>
</dbReference>
<accession>A0A1U7PYT1</accession>
<keyword evidence="3" id="KW-0560">Oxidoreductase</keyword>
<dbReference type="PANTHER" id="PTHR43827">
    <property type="entry name" value="2,5-DIKETO-D-GLUCONIC ACID REDUCTASE"/>
    <property type="match status" value="1"/>
</dbReference>
<evidence type="ECO:0000256" key="3">
    <source>
        <dbReference type="ARBA" id="ARBA00023002"/>
    </source>
</evidence>
<reference evidence="9" key="1">
    <citation type="submission" date="2016-10" db="EMBL/GenBank/DDBJ databases">
        <authorList>
            <person name="Varghese N."/>
            <person name="Submissions S."/>
        </authorList>
    </citation>
    <scope>NUCLEOTIDE SEQUENCE [LARGE SCALE GENOMIC DNA]</scope>
    <source>
        <strain evidence="9">DSM 19482</strain>
    </source>
</reference>
<name>A0A1U7PYT1_9FLAO</name>
<evidence type="ECO:0000256" key="1">
    <source>
        <dbReference type="ARBA" id="ARBA00007905"/>
    </source>
</evidence>
<dbReference type="InterPro" id="IPR020471">
    <property type="entry name" value="AKR"/>
</dbReference>
<feature type="binding site" evidence="5">
    <location>
        <position position="107"/>
    </location>
    <ligand>
        <name>substrate</name>
    </ligand>
</feature>
<dbReference type="STRING" id="1121284.SAMN05660493_02420"/>
<dbReference type="Proteomes" id="UP000187261">
    <property type="component" value="Unassembled WGS sequence"/>
</dbReference>
<dbReference type="InterPro" id="IPR018170">
    <property type="entry name" value="Aldo/ket_reductase_CS"/>
</dbReference>
<sequence>MIKNITLNDGNKIPQLGFGTYKASEEEGIESVKFALQNGYRLLDTAAKYGNEETVGKGIIESGIPREEIVLTTKVWRENLGYDNTKKAFQESLDKLKLDYIDLYLIHWPANAKNFDNWQKTNAETWLAMEELQSEGKIKSIGVSNFWKEHLDALLQSAKVVPAVNQIEFHPGYWQPEVTEFSNDLSIVIEAWSPLARGKVFKNETLKNIAESHGKSVSQVTLRWIIEMGALPIPKSTTNDRILENLEIFDFKLSTEEISEISHLPQMGFSGELPNEWPDVLKVD</sequence>
<gene>
    <name evidence="8" type="ORF">SAMN05660493_02420</name>
</gene>
<evidence type="ECO:0000313" key="9">
    <source>
        <dbReference type="Proteomes" id="UP000187261"/>
    </source>
</evidence>
<dbReference type="AlphaFoldDB" id="A0A1U7PYT1"/>
<evidence type="ECO:0000256" key="4">
    <source>
        <dbReference type="PIRSR" id="PIRSR000097-1"/>
    </source>
</evidence>
<dbReference type="Pfam" id="PF00248">
    <property type="entry name" value="Aldo_ket_red"/>
    <property type="match status" value="1"/>
</dbReference>
<comment type="similarity">
    <text evidence="1">Belongs to the aldo/keto reductase family.</text>
</comment>
<evidence type="ECO:0000313" key="8">
    <source>
        <dbReference type="EMBL" id="SIT97694.1"/>
    </source>
</evidence>
<dbReference type="InterPro" id="IPR023210">
    <property type="entry name" value="NADP_OxRdtase_dom"/>
</dbReference>
<dbReference type="InterPro" id="IPR036812">
    <property type="entry name" value="NAD(P)_OxRdtase_dom_sf"/>
</dbReference>
<keyword evidence="9" id="KW-1185">Reference proteome</keyword>
<keyword evidence="2" id="KW-0521">NADP</keyword>
<dbReference type="OrthoDB" id="9804790at2"/>
<dbReference type="FunFam" id="3.20.20.100:FF:000015">
    <property type="entry name" value="Oxidoreductase, aldo/keto reductase family"/>
    <property type="match status" value="1"/>
</dbReference>
<dbReference type="PANTHER" id="PTHR43827:SF3">
    <property type="entry name" value="NADP-DEPENDENT OXIDOREDUCTASE DOMAIN-CONTAINING PROTEIN"/>
    <property type="match status" value="1"/>
</dbReference>
<evidence type="ECO:0000256" key="2">
    <source>
        <dbReference type="ARBA" id="ARBA00022857"/>
    </source>
</evidence>
<dbReference type="RefSeq" id="WP_076783835.1">
    <property type="nucleotide sequence ID" value="NZ_FTPU01000029.1"/>
</dbReference>
<dbReference type="PRINTS" id="PR00069">
    <property type="entry name" value="ALDKETRDTASE"/>
</dbReference>
<protein>
    <submittedName>
        <fullName evidence="8">Aldo/keto reductase</fullName>
    </submittedName>
</protein>
<dbReference type="PROSITE" id="PS00798">
    <property type="entry name" value="ALDOKETO_REDUCTASE_1"/>
    <property type="match status" value="1"/>
</dbReference>
<organism evidence="8 9">
    <name type="scientific">Epilithonimonas bovis DSM 19482</name>
    <dbReference type="NCBI Taxonomy" id="1121284"/>
    <lineage>
        <taxon>Bacteria</taxon>
        <taxon>Pseudomonadati</taxon>
        <taxon>Bacteroidota</taxon>
        <taxon>Flavobacteriia</taxon>
        <taxon>Flavobacteriales</taxon>
        <taxon>Weeksellaceae</taxon>
        <taxon>Chryseobacterium group</taxon>
        <taxon>Epilithonimonas</taxon>
    </lineage>
</organism>
<feature type="domain" description="NADP-dependent oxidoreductase" evidence="7">
    <location>
        <begin position="16"/>
        <end position="262"/>
    </location>
</feature>
<feature type="active site" description="Proton donor" evidence="4">
    <location>
        <position position="49"/>
    </location>
</feature>
<dbReference type="PROSITE" id="PS00063">
    <property type="entry name" value="ALDOKETO_REDUCTASE_3"/>
    <property type="match status" value="1"/>
</dbReference>
<dbReference type="SUPFAM" id="SSF51430">
    <property type="entry name" value="NAD(P)-linked oxidoreductase"/>
    <property type="match status" value="1"/>
</dbReference>
<dbReference type="PROSITE" id="PS00062">
    <property type="entry name" value="ALDOKETO_REDUCTASE_2"/>
    <property type="match status" value="1"/>
</dbReference>